<accession>A0A8J2J3D5</accession>
<proteinExistence type="predicted"/>
<protein>
    <submittedName>
        <fullName evidence="1">Uncharacterized protein</fullName>
    </submittedName>
</protein>
<organism evidence="1 2">
    <name type="scientific">Fusarium equiseti</name>
    <name type="common">Fusarium scirpi</name>
    <dbReference type="NCBI Taxonomy" id="61235"/>
    <lineage>
        <taxon>Eukaryota</taxon>
        <taxon>Fungi</taxon>
        <taxon>Dikarya</taxon>
        <taxon>Ascomycota</taxon>
        <taxon>Pezizomycotina</taxon>
        <taxon>Sordariomycetes</taxon>
        <taxon>Hypocreomycetidae</taxon>
        <taxon>Hypocreales</taxon>
        <taxon>Nectriaceae</taxon>
        <taxon>Fusarium</taxon>
        <taxon>Fusarium incarnatum-equiseti species complex</taxon>
    </lineage>
</organism>
<evidence type="ECO:0000313" key="1">
    <source>
        <dbReference type="EMBL" id="CAG7566042.1"/>
    </source>
</evidence>
<comment type="caution">
    <text evidence="1">The sequence shown here is derived from an EMBL/GenBank/DDBJ whole genome shotgun (WGS) entry which is preliminary data.</text>
</comment>
<dbReference type="EMBL" id="CAJSTJ010000195">
    <property type="protein sequence ID" value="CAG7566042.1"/>
    <property type="molecule type" value="Genomic_DNA"/>
</dbReference>
<sequence length="75" mass="8473">MSDSDGSDILRIVDNKNIFNLETLVSDLERNHGKGKVSFVQRKSAAVIAIKTDNLVELEEVYRQMGFMVSEQGER</sequence>
<name>A0A8J2J3D5_FUSEQ</name>
<dbReference type="AlphaFoldDB" id="A0A8J2J3D5"/>
<dbReference type="Proteomes" id="UP000693738">
    <property type="component" value="Unassembled WGS sequence"/>
</dbReference>
<gene>
    <name evidence="1" type="ORF">FEQUK3_LOCUS11777</name>
</gene>
<evidence type="ECO:0000313" key="2">
    <source>
        <dbReference type="Proteomes" id="UP000693738"/>
    </source>
</evidence>
<reference evidence="1" key="1">
    <citation type="submission" date="2021-05" db="EMBL/GenBank/DDBJ databases">
        <authorList>
            <person name="Khan N."/>
        </authorList>
    </citation>
    <scope>NUCLEOTIDE SEQUENCE</scope>
</reference>